<dbReference type="InterPro" id="IPR010583">
    <property type="entry name" value="MipA"/>
</dbReference>
<evidence type="ECO:0000313" key="8">
    <source>
        <dbReference type="Proteomes" id="UP001589758"/>
    </source>
</evidence>
<dbReference type="RefSeq" id="WP_385877441.1">
    <property type="nucleotide sequence ID" value="NZ_JBHLXE010000100.1"/>
</dbReference>
<evidence type="ECO:0000256" key="2">
    <source>
        <dbReference type="ARBA" id="ARBA00005722"/>
    </source>
</evidence>
<comment type="subcellular location">
    <subcellularLocation>
        <location evidence="1">Cell outer membrane</location>
    </subcellularLocation>
</comment>
<evidence type="ECO:0000256" key="3">
    <source>
        <dbReference type="ARBA" id="ARBA00022729"/>
    </source>
</evidence>
<sequence>MKIKKNTLLSLFAVSGLMVIGSVQANDVTLGLGVGYSTQPYLGVSNDVIPLPVIKFENDQFFFNTTKAGYFLWNDGQQKVNVNISYHPQSFKGRDSDNVNMRALDRRRETAMVGIGYDVTGVFGKLAADVSGDVLNRSNGIIADANYSYPITHDLLTLAPIAGIKWNSDKYNDYYYGVSANEANRTPDFKAYKSNSGVSPYMGAGLNFKMTDNWNAFGMAQHTFFNKQIKDSPMISSSGQTLVGGGLSYSF</sequence>
<dbReference type="Gene3D" id="2.40.160.20">
    <property type="match status" value="1"/>
</dbReference>
<evidence type="ECO:0000256" key="4">
    <source>
        <dbReference type="ARBA" id="ARBA00023136"/>
    </source>
</evidence>
<dbReference type="EMBL" id="JBHLXE010000100">
    <property type="protein sequence ID" value="MFC0180329.1"/>
    <property type="molecule type" value="Genomic_DNA"/>
</dbReference>
<keyword evidence="4" id="KW-0472">Membrane</keyword>
<dbReference type="InterPro" id="IPR011250">
    <property type="entry name" value="OMP/PagP_B-barrel"/>
</dbReference>
<comment type="caution">
    <text evidence="7">The sequence shown here is derived from an EMBL/GenBank/DDBJ whole genome shotgun (WGS) entry which is preliminary data.</text>
</comment>
<accession>A0ABV6CBG8</accession>
<keyword evidence="3 6" id="KW-0732">Signal</keyword>
<dbReference type="SUPFAM" id="SSF56925">
    <property type="entry name" value="OMPA-like"/>
    <property type="match status" value="1"/>
</dbReference>
<dbReference type="PANTHER" id="PTHR38776">
    <property type="entry name" value="MLTA-INTERACTING PROTEIN-RELATED"/>
    <property type="match status" value="1"/>
</dbReference>
<evidence type="ECO:0000313" key="7">
    <source>
        <dbReference type="EMBL" id="MFC0180329.1"/>
    </source>
</evidence>
<evidence type="ECO:0000256" key="1">
    <source>
        <dbReference type="ARBA" id="ARBA00004442"/>
    </source>
</evidence>
<proteinExistence type="inferred from homology"/>
<evidence type="ECO:0000256" key="6">
    <source>
        <dbReference type="SAM" id="SignalP"/>
    </source>
</evidence>
<feature type="signal peptide" evidence="6">
    <location>
        <begin position="1"/>
        <end position="25"/>
    </location>
</feature>
<comment type="similarity">
    <text evidence="2">Belongs to the MipA/OmpV family.</text>
</comment>
<organism evidence="7 8">
    <name type="scientific">Thorsellia kenyensis</name>
    <dbReference type="NCBI Taxonomy" id="1549888"/>
    <lineage>
        <taxon>Bacteria</taxon>
        <taxon>Pseudomonadati</taxon>
        <taxon>Pseudomonadota</taxon>
        <taxon>Gammaproteobacteria</taxon>
        <taxon>Enterobacterales</taxon>
        <taxon>Thorselliaceae</taxon>
        <taxon>Thorsellia</taxon>
    </lineage>
</organism>
<dbReference type="PANTHER" id="PTHR38776:SF1">
    <property type="entry name" value="MLTA-INTERACTING PROTEIN-RELATED"/>
    <property type="match status" value="1"/>
</dbReference>
<dbReference type="Pfam" id="PF06629">
    <property type="entry name" value="MipA"/>
    <property type="match status" value="1"/>
</dbReference>
<evidence type="ECO:0000256" key="5">
    <source>
        <dbReference type="ARBA" id="ARBA00023237"/>
    </source>
</evidence>
<feature type="chain" id="PRO_5045808683" evidence="6">
    <location>
        <begin position="26"/>
        <end position="251"/>
    </location>
</feature>
<reference evidence="7 8" key="1">
    <citation type="submission" date="2024-09" db="EMBL/GenBank/DDBJ databases">
        <authorList>
            <person name="Sun Q."/>
            <person name="Mori K."/>
        </authorList>
    </citation>
    <scope>NUCLEOTIDE SEQUENCE [LARGE SCALE GENOMIC DNA]</scope>
    <source>
        <strain evidence="7 8">CCM 8545</strain>
    </source>
</reference>
<gene>
    <name evidence="7" type="ORF">ACFFIT_09600</name>
</gene>
<keyword evidence="8" id="KW-1185">Reference proteome</keyword>
<name>A0ABV6CBG8_9GAMM</name>
<dbReference type="Proteomes" id="UP001589758">
    <property type="component" value="Unassembled WGS sequence"/>
</dbReference>
<keyword evidence="5" id="KW-0998">Cell outer membrane</keyword>
<protein>
    <submittedName>
        <fullName evidence="7">MipA/OmpV family protein</fullName>
    </submittedName>
</protein>